<evidence type="ECO:0000313" key="5">
    <source>
        <dbReference type="EMBL" id="MBB4014151.1"/>
    </source>
</evidence>
<keyword evidence="3" id="KW-0472">Membrane</keyword>
<evidence type="ECO:0000256" key="3">
    <source>
        <dbReference type="SAM" id="Phobius"/>
    </source>
</evidence>
<dbReference type="AlphaFoldDB" id="A0A840BKQ9"/>
<protein>
    <submittedName>
        <fullName evidence="5">Putative CXXCH cytochrome family protein</fullName>
    </submittedName>
</protein>
<evidence type="ECO:0000256" key="1">
    <source>
        <dbReference type="ARBA" id="ARBA00022729"/>
    </source>
</evidence>
<reference evidence="5 6" key="1">
    <citation type="submission" date="2020-08" db="EMBL/GenBank/DDBJ databases">
        <title>Genomic Encyclopedia of Type Strains, Phase IV (KMG-IV): sequencing the most valuable type-strain genomes for metagenomic binning, comparative biology and taxonomic classification.</title>
        <authorList>
            <person name="Goeker M."/>
        </authorList>
    </citation>
    <scope>NUCLEOTIDE SEQUENCE [LARGE SCALE GENOMIC DNA]</scope>
    <source>
        <strain evidence="5 6">DSM 106739</strain>
    </source>
</reference>
<evidence type="ECO:0000259" key="4">
    <source>
        <dbReference type="Pfam" id="PF09699"/>
    </source>
</evidence>
<dbReference type="RefSeq" id="WP_183636039.1">
    <property type="nucleotide sequence ID" value="NZ_BAABLE010000005.1"/>
</dbReference>
<dbReference type="Gene3D" id="3.90.10.10">
    <property type="entry name" value="Cytochrome C3"/>
    <property type="match status" value="1"/>
</dbReference>
<accession>A0A840BKQ9</accession>
<name>A0A840BKQ9_9RHOO</name>
<organism evidence="5 6">
    <name type="scientific">Niveibacterium umoris</name>
    <dbReference type="NCBI Taxonomy" id="1193620"/>
    <lineage>
        <taxon>Bacteria</taxon>
        <taxon>Pseudomonadati</taxon>
        <taxon>Pseudomonadota</taxon>
        <taxon>Betaproteobacteria</taxon>
        <taxon>Rhodocyclales</taxon>
        <taxon>Rhodocyclaceae</taxon>
        <taxon>Niveibacterium</taxon>
    </lineage>
</organism>
<dbReference type="InterPro" id="IPR036280">
    <property type="entry name" value="Multihaem_cyt_sf"/>
</dbReference>
<sequence>MSVSAFAESEEPKGPSPAMQEKIRKANEECFSCHSAEGVKNPPKPGMDLKKLRTLIRDKEAFHGSDHQRLACTKCHNEGYDEHPHAPDAKDNTSSCPDCHQKKADHAQEQFDKSVHAKNLAEKFTCTTCHNPHVMRIAKKLVDPKKIVAQDNRICLGCHDSDERFAQFAPDGKSRPAIDDIHAWLPNARIHWKAVRCVECHTPEVAADEPISHEILDKKRAEKRCVTCHSRDSALMVRLYRHLAEEDQKKYGFVNGIVLSNNYVIGSTRNPLVDTLMVGLAVLTLGGVLIHAALRVLMHYLRRSNNK</sequence>
<dbReference type="EMBL" id="JACIET010000002">
    <property type="protein sequence ID" value="MBB4014151.1"/>
    <property type="molecule type" value="Genomic_DNA"/>
</dbReference>
<evidence type="ECO:0000313" key="6">
    <source>
        <dbReference type="Proteomes" id="UP000561045"/>
    </source>
</evidence>
<feature type="transmembrane region" description="Helical" evidence="3">
    <location>
        <begin position="276"/>
        <end position="297"/>
    </location>
</feature>
<dbReference type="SUPFAM" id="SSF48695">
    <property type="entry name" value="Multiheme cytochromes"/>
    <property type="match status" value="1"/>
</dbReference>
<proteinExistence type="predicted"/>
<comment type="caution">
    <text evidence="5">The sequence shown here is derived from an EMBL/GenBank/DDBJ whole genome shotgun (WGS) entry which is preliminary data.</text>
</comment>
<evidence type="ECO:0000256" key="2">
    <source>
        <dbReference type="SAM" id="MobiDB-lite"/>
    </source>
</evidence>
<dbReference type="PANTHER" id="PTHR35038:SF8">
    <property type="entry name" value="C-TYPE POLYHEME CYTOCHROME OMCC"/>
    <property type="match status" value="1"/>
</dbReference>
<dbReference type="Proteomes" id="UP000561045">
    <property type="component" value="Unassembled WGS sequence"/>
</dbReference>
<dbReference type="InterPro" id="IPR010177">
    <property type="entry name" value="Paired_CXXCH_1"/>
</dbReference>
<keyword evidence="3" id="KW-0812">Transmembrane</keyword>
<dbReference type="Pfam" id="PF09699">
    <property type="entry name" value="Paired_CXXCH_1"/>
    <property type="match status" value="1"/>
</dbReference>
<feature type="region of interest" description="Disordered" evidence="2">
    <location>
        <begin position="1"/>
        <end position="21"/>
    </location>
</feature>
<keyword evidence="1" id="KW-0732">Signal</keyword>
<dbReference type="PANTHER" id="PTHR35038">
    <property type="entry name" value="DISSIMILATORY SULFITE REDUCTASE SIRA"/>
    <property type="match status" value="1"/>
</dbReference>
<gene>
    <name evidence="5" type="ORF">GGR36_003497</name>
</gene>
<keyword evidence="6" id="KW-1185">Reference proteome</keyword>
<dbReference type="InterPro" id="IPR051829">
    <property type="entry name" value="Multiheme_Cytochr_ET"/>
</dbReference>
<keyword evidence="3" id="KW-1133">Transmembrane helix</keyword>
<feature type="domain" description="Doubled CXXCH motif" evidence="4">
    <location>
        <begin position="121"/>
        <end position="162"/>
    </location>
</feature>